<keyword evidence="5" id="KW-1185">Reference proteome</keyword>
<protein>
    <submittedName>
        <fullName evidence="4">3379_t:CDS:1</fullName>
    </submittedName>
</protein>
<feature type="non-terminal residue" evidence="4">
    <location>
        <position position="146"/>
    </location>
</feature>
<proteinExistence type="predicted"/>
<evidence type="ECO:0000313" key="5">
    <source>
        <dbReference type="Proteomes" id="UP000789572"/>
    </source>
</evidence>
<keyword evidence="2" id="KW-1133">Transmembrane helix</keyword>
<dbReference type="SUPFAM" id="SSF46689">
    <property type="entry name" value="Homeodomain-like"/>
    <property type="match status" value="1"/>
</dbReference>
<evidence type="ECO:0000259" key="3">
    <source>
        <dbReference type="PROSITE" id="PS51253"/>
    </source>
</evidence>
<keyword evidence="2" id="KW-0472">Membrane</keyword>
<name>A0A9N9E6A0_9GLOM</name>
<dbReference type="InterPro" id="IPR009057">
    <property type="entry name" value="Homeodomain-like_sf"/>
</dbReference>
<dbReference type="SMART" id="SM00674">
    <property type="entry name" value="CENPB"/>
    <property type="match status" value="1"/>
</dbReference>
<evidence type="ECO:0000256" key="2">
    <source>
        <dbReference type="SAM" id="Phobius"/>
    </source>
</evidence>
<comment type="caution">
    <text evidence="4">The sequence shown here is derived from an EMBL/GenBank/DDBJ whole genome shotgun (WGS) entry which is preliminary data.</text>
</comment>
<keyword evidence="1" id="KW-0238">DNA-binding</keyword>
<sequence length="146" mass="17028">SSTVRQRKLNKATELWVHQAIAINLLLSDQILQEKGLEFAESCNIKDDDIRCSNGWVYKFKKRIGVHQITLHGEANSASLTGIAEERLRLQEVLAEYIYNVDETGLFYRMEPPVAWQVEKRTNSVYQFYYVAMLLELISFNLLLWE</sequence>
<dbReference type="Gene3D" id="1.10.10.60">
    <property type="entry name" value="Homeodomain-like"/>
    <property type="match status" value="1"/>
</dbReference>
<dbReference type="GO" id="GO:0005634">
    <property type="term" value="C:nucleus"/>
    <property type="evidence" value="ECO:0007669"/>
    <property type="project" value="TreeGrafter"/>
</dbReference>
<dbReference type="InterPro" id="IPR050863">
    <property type="entry name" value="CenT-Element_Derived"/>
</dbReference>
<feature type="transmembrane region" description="Helical" evidence="2">
    <location>
        <begin position="128"/>
        <end position="145"/>
    </location>
</feature>
<dbReference type="PROSITE" id="PS51253">
    <property type="entry name" value="HTH_CENPB"/>
    <property type="match status" value="1"/>
</dbReference>
<dbReference type="OrthoDB" id="2447222at2759"/>
<evidence type="ECO:0000313" key="4">
    <source>
        <dbReference type="EMBL" id="CAG8660036.1"/>
    </source>
</evidence>
<dbReference type="Proteomes" id="UP000789572">
    <property type="component" value="Unassembled WGS sequence"/>
</dbReference>
<dbReference type="EMBL" id="CAJVPJ010005265">
    <property type="protein sequence ID" value="CAG8660036.1"/>
    <property type="molecule type" value="Genomic_DNA"/>
</dbReference>
<dbReference type="GO" id="GO:0003677">
    <property type="term" value="F:DNA binding"/>
    <property type="evidence" value="ECO:0007669"/>
    <property type="project" value="UniProtKB-KW"/>
</dbReference>
<dbReference type="Pfam" id="PF03221">
    <property type="entry name" value="HTH_Tnp_Tc5"/>
    <property type="match status" value="1"/>
</dbReference>
<evidence type="ECO:0000256" key="1">
    <source>
        <dbReference type="ARBA" id="ARBA00023125"/>
    </source>
</evidence>
<accession>A0A9N9E6A0</accession>
<feature type="non-terminal residue" evidence="4">
    <location>
        <position position="1"/>
    </location>
</feature>
<dbReference type="PANTHER" id="PTHR19303:SF73">
    <property type="entry name" value="PROTEIN PDC2"/>
    <property type="match status" value="1"/>
</dbReference>
<dbReference type="InterPro" id="IPR006600">
    <property type="entry name" value="HTH_CenpB_DNA-bd_dom"/>
</dbReference>
<keyword evidence="2" id="KW-0812">Transmembrane</keyword>
<gene>
    <name evidence="4" type="ORF">POCULU_LOCUS10410</name>
</gene>
<organism evidence="4 5">
    <name type="scientific">Paraglomus occultum</name>
    <dbReference type="NCBI Taxonomy" id="144539"/>
    <lineage>
        <taxon>Eukaryota</taxon>
        <taxon>Fungi</taxon>
        <taxon>Fungi incertae sedis</taxon>
        <taxon>Mucoromycota</taxon>
        <taxon>Glomeromycotina</taxon>
        <taxon>Glomeromycetes</taxon>
        <taxon>Paraglomerales</taxon>
        <taxon>Paraglomeraceae</taxon>
        <taxon>Paraglomus</taxon>
    </lineage>
</organism>
<feature type="domain" description="HTH CENPB-type" evidence="3">
    <location>
        <begin position="1"/>
        <end position="70"/>
    </location>
</feature>
<reference evidence="4" key="1">
    <citation type="submission" date="2021-06" db="EMBL/GenBank/DDBJ databases">
        <authorList>
            <person name="Kallberg Y."/>
            <person name="Tangrot J."/>
            <person name="Rosling A."/>
        </authorList>
    </citation>
    <scope>NUCLEOTIDE SEQUENCE</scope>
    <source>
        <strain evidence="4">IA702</strain>
    </source>
</reference>
<dbReference type="AlphaFoldDB" id="A0A9N9E6A0"/>
<dbReference type="PANTHER" id="PTHR19303">
    <property type="entry name" value="TRANSPOSON"/>
    <property type="match status" value="1"/>
</dbReference>